<proteinExistence type="predicted"/>
<evidence type="ECO:0008006" key="4">
    <source>
        <dbReference type="Google" id="ProtNLM"/>
    </source>
</evidence>
<feature type="transmembrane region" description="Helical" evidence="1">
    <location>
        <begin position="113"/>
        <end position="130"/>
    </location>
</feature>
<evidence type="ECO:0000313" key="2">
    <source>
        <dbReference type="EMBL" id="SHL34557.1"/>
    </source>
</evidence>
<sequence>MTDPANTSAFPHASADANRQSVIPIILMTLLAVFVISAPNLIDPMIRFDDYPAFFADPTGYWVKTKDEGRWLNYWWHLRGVTTPAWLNFAAYEMLWALFAAFFAIAALGKTHASAWFATVLALLILIAPPATLISVWFNTLLPGLALVALYAGLSLKLSRRMHRALLVPFTVLTFMAYTTYPLLLLAVAVACNQRRSLSDLIGLLALFTASFVLAVLCVYTLNLSAHGVFGVPVAEWRNATPATDMASLVANLPLVAQSFSDFMFRSSFDFTPTVYFHLGFLVLGTLVLARHAPCEALYLHAGLVTGLTLIVVQNLKMGLIVPPRAFLFAWVLYAVLIARAAQILTAHSGFAGRMARNAVLLIIGSYMLQTAKQYYSYRDWQAYTRDLGETVQTIDAPMAISGDIRTLPTARKAFIQDNRALSFRLRQLTGKLIPLCDSGQSQCCLESPKGSAAGTDCPTILRAVTQNGTTRIIFD</sequence>
<organism evidence="2 3">
    <name type="scientific">Roseovarius marisflavi</name>
    <dbReference type="NCBI Taxonomy" id="1054996"/>
    <lineage>
        <taxon>Bacteria</taxon>
        <taxon>Pseudomonadati</taxon>
        <taxon>Pseudomonadota</taxon>
        <taxon>Alphaproteobacteria</taxon>
        <taxon>Rhodobacterales</taxon>
        <taxon>Roseobacteraceae</taxon>
        <taxon>Roseovarius</taxon>
    </lineage>
</organism>
<evidence type="ECO:0000313" key="3">
    <source>
        <dbReference type="Proteomes" id="UP000184191"/>
    </source>
</evidence>
<dbReference type="AlphaFoldDB" id="A0A1M6ZVP2"/>
<dbReference type="OrthoDB" id="7664031at2"/>
<reference evidence="3" key="1">
    <citation type="submission" date="2016-11" db="EMBL/GenBank/DDBJ databases">
        <authorList>
            <person name="Varghese N."/>
            <person name="Submissions S."/>
        </authorList>
    </citation>
    <scope>NUCLEOTIDE SEQUENCE [LARGE SCALE GENOMIC DNA]</scope>
    <source>
        <strain evidence="3">DSM 29327</strain>
    </source>
</reference>
<feature type="transmembrane region" description="Helical" evidence="1">
    <location>
        <begin position="328"/>
        <end position="345"/>
    </location>
</feature>
<name>A0A1M6ZVP2_9RHOB</name>
<evidence type="ECO:0000256" key="1">
    <source>
        <dbReference type="SAM" id="Phobius"/>
    </source>
</evidence>
<feature type="transmembrane region" description="Helical" evidence="1">
    <location>
        <begin position="21"/>
        <end position="42"/>
    </location>
</feature>
<feature type="transmembrane region" description="Helical" evidence="1">
    <location>
        <begin position="274"/>
        <end position="292"/>
    </location>
</feature>
<feature type="transmembrane region" description="Helical" evidence="1">
    <location>
        <begin position="85"/>
        <end position="106"/>
    </location>
</feature>
<keyword evidence="3" id="KW-1185">Reference proteome</keyword>
<protein>
    <recommendedName>
        <fullName evidence="4">Glucosyl transferase GtrII</fullName>
    </recommendedName>
</protein>
<dbReference type="Proteomes" id="UP000184191">
    <property type="component" value="Unassembled WGS sequence"/>
</dbReference>
<feature type="transmembrane region" description="Helical" evidence="1">
    <location>
        <begin position="298"/>
        <end position="316"/>
    </location>
</feature>
<dbReference type="EMBL" id="FRBN01000011">
    <property type="protein sequence ID" value="SHL34557.1"/>
    <property type="molecule type" value="Genomic_DNA"/>
</dbReference>
<accession>A0A1M6ZVP2</accession>
<keyword evidence="1" id="KW-0472">Membrane</keyword>
<keyword evidence="1" id="KW-1133">Transmembrane helix</keyword>
<feature type="transmembrane region" description="Helical" evidence="1">
    <location>
        <begin position="201"/>
        <end position="222"/>
    </location>
</feature>
<feature type="transmembrane region" description="Helical" evidence="1">
    <location>
        <begin position="166"/>
        <end position="189"/>
    </location>
</feature>
<dbReference type="STRING" id="1054996.SAMN05444414_11175"/>
<gene>
    <name evidence="2" type="ORF">SAMN05444414_11175</name>
</gene>
<keyword evidence="1" id="KW-0812">Transmembrane</keyword>